<dbReference type="Gene3D" id="2.30.29.30">
    <property type="entry name" value="Pleckstrin-homology domain (PH domain)/Phosphotyrosine-binding domain (PTB)"/>
    <property type="match status" value="2"/>
</dbReference>
<feature type="compositionally biased region" description="Basic and acidic residues" evidence="2">
    <location>
        <begin position="1501"/>
        <end position="1510"/>
    </location>
</feature>
<feature type="region of interest" description="Disordered" evidence="2">
    <location>
        <begin position="621"/>
        <end position="704"/>
    </location>
</feature>
<feature type="compositionally biased region" description="Polar residues" evidence="2">
    <location>
        <begin position="387"/>
        <end position="396"/>
    </location>
</feature>
<feature type="region of interest" description="Disordered" evidence="2">
    <location>
        <begin position="1501"/>
        <end position="1526"/>
    </location>
</feature>
<keyword evidence="1" id="KW-0175">Coiled coil</keyword>
<feature type="region of interest" description="Disordered" evidence="2">
    <location>
        <begin position="569"/>
        <end position="601"/>
    </location>
</feature>
<feature type="region of interest" description="Disordered" evidence="2">
    <location>
        <begin position="1365"/>
        <end position="1430"/>
    </location>
</feature>
<feature type="region of interest" description="Disordered" evidence="2">
    <location>
        <begin position="1621"/>
        <end position="1640"/>
    </location>
</feature>
<accession>A0ABD3WUU6</accession>
<name>A0ABD3WUU6_SINWO</name>
<dbReference type="SMART" id="SM01244">
    <property type="entry name" value="IRS"/>
    <property type="match status" value="1"/>
</dbReference>
<evidence type="ECO:0000256" key="1">
    <source>
        <dbReference type="SAM" id="Coils"/>
    </source>
</evidence>
<dbReference type="SMART" id="SM00233">
    <property type="entry name" value="PH"/>
    <property type="match status" value="1"/>
</dbReference>
<feature type="domain" description="IRS-type PTB" evidence="3">
    <location>
        <begin position="109"/>
        <end position="214"/>
    </location>
</feature>
<feature type="region of interest" description="Disordered" evidence="2">
    <location>
        <begin position="1124"/>
        <end position="1209"/>
    </location>
</feature>
<comment type="caution">
    <text evidence="4">The sequence shown here is derived from an EMBL/GenBank/DDBJ whole genome shotgun (WGS) entry which is preliminary data.</text>
</comment>
<dbReference type="InterPro" id="IPR011993">
    <property type="entry name" value="PH-like_dom_sf"/>
</dbReference>
<feature type="region of interest" description="Disordered" evidence="2">
    <location>
        <begin position="824"/>
        <end position="843"/>
    </location>
</feature>
<feature type="compositionally biased region" description="Polar residues" evidence="2">
    <location>
        <begin position="671"/>
        <end position="682"/>
    </location>
</feature>
<feature type="compositionally biased region" description="Basic and acidic residues" evidence="2">
    <location>
        <begin position="580"/>
        <end position="601"/>
    </location>
</feature>
<protein>
    <recommendedName>
        <fullName evidence="3">IRS-type PTB domain-containing protein</fullName>
    </recommendedName>
</protein>
<feature type="compositionally biased region" description="Basic and acidic residues" evidence="2">
    <location>
        <begin position="355"/>
        <end position="365"/>
    </location>
</feature>
<proteinExistence type="predicted"/>
<feature type="compositionally biased region" description="Polar residues" evidence="2">
    <location>
        <begin position="498"/>
        <end position="512"/>
    </location>
</feature>
<sequence>MAEMTTVVEGKVKYRDGKKWKPRWCVLKQPSPVADRLLVHLYKDVKDALRGGSAKSNFPLDNFYGLEAGLCYDKETSVLAIICQKQVVLFAFESRELLIQFEIKIRRSLGEEHQFPVRVIKVPPQSKLPLDLVRMHIHGQKFCLTNGIPPKVLVSWNITELRRFGMVDGKFCFEGGSRCGKGAGVHVFMTDQAEDVADIVRLASVGRTPTMRRHTSKRRSEYLEPAKNSVGDNIKNFQNTQIYSVQNIQEDQTWTRPKRHSISFMDYRRGKSYMEKNRLISIENVEKERLMAIYDIPPRRIRKVESFQPEKQNKEDMKTVQNNGRVQDVTHGAWCSGEYNNNVMSYQIPTPITEPHPKGSKHLEEDSVYGSRTSIQSRDNSQHSRNNETNLKTVPMSSSAPALCGYGNVFMDQYHDYSQSMPDEIDEEIDQLAGLSRRRKALEKLQQEEIDLQREMSLLDEILQVCKIEENRHERSCQQKPPPLPLKGFKLGHKSEQQKGNSFVDNVNSSHRSGGKKPFSSGYSDSALLSPNLLNKLKKIPSGSKLLAPLPYVNLEKFDVGDVGTDHVHMPAPLSAQGEGRTRSVKDKKSQGYDNVKNEDVISNKENSHLLVTLPASRENLRLNGRSGSESRLAPRKSGQSLEDEPIYMNEKRRKSDTPPPDLPPKGQYLLSRSRQKLNFTAHSRPPPPTPLDRKQVQCPSGGGDNNCFQYQSPRRGVNPIPSPSASEDSYFIMTSFAKEPVTCMTPSTESGCDMVAGRPVVKLLGWGSRSSSAIKSRSATLSKSDAYMDMSGIINTGNQNSNYFSTAGTESLCSDSFSTTSDSLSSLNPTQTSSSCSSSSRPKYFRSFSASSGADTNISPSPELRKARRPDSISISAGNSPRDMRREMVRDTNYMLMSSVLTPHRTVLDSLRSLQSYVLQTSGGEKDLLDKSKQFVPAAGEENDGLYLRNHNEIQSGLDGNGFRKPDQRDSISKDITQESCGSGADDKPDVPFPNLIDFQQHAQCDLFKSEPGGDTSRPVNEIPTNTQQNVQALCSKSTLNTANEKMVLESPAKIPGFFTRLMRRNSKDRKIMSQSQENLLSSSSSETGLDKSITVKDGRNYTLVLSSSSSSASSRSQSHQELCLSSIKDRQRSSSFPNRSSFLAMTSDKSDHSSTSTGISDLSNQSDLGATSSSLASESLSTFTSSSDGKGASGSQENVLSEKDCDSMENIVHSEGNYGSRSYFCIGPLQGSEQVKYGNETNSDHKIDELFSVEDEKAKLAPEKSDTKVFTVLRVEEILPKIPDSSKTDDEKLIELLRTGKVKEGKYDKESLSELKSKMTLPLEEMLSPDQKAAAIARHISSLPPFVPPKMKSYPLCLSPVPESSPRKSLCEPEAESEEGGGTSGGLSEGIPIGSLAPALRKQQARATLRITPPSEDENGKIWIPRSSMPCQNITNTVESSSASVNSNNSSLVVDLSDLVEDTDDLSICSVDSSTHSEDAVRSSPASTILRPRFGKEYQKVERRRTTTDESSGTSPAITPHSPGAASVFTFEMSVAASEISTSTKDGEIQSPKFAKITQLEQAFLSRSERGTELIQSPRALYMNVDLSPPASPLPSTCSSLPAEQFEPELNYAEIDLSDAGQTDSLRKRSPVSKTPPSNIEYAMIDMVATAAAQKARKEHAQSREDSLRRDRKYSTSSLGAKERIGSLSLPSRKAATFAGQSSSSMDSTNF</sequence>
<dbReference type="InterPro" id="IPR002404">
    <property type="entry name" value="IRS_PTB"/>
</dbReference>
<organism evidence="4 5">
    <name type="scientific">Sinanodonta woodiana</name>
    <name type="common">Chinese pond mussel</name>
    <name type="synonym">Anodonta woodiana</name>
    <dbReference type="NCBI Taxonomy" id="1069815"/>
    <lineage>
        <taxon>Eukaryota</taxon>
        <taxon>Metazoa</taxon>
        <taxon>Spiralia</taxon>
        <taxon>Lophotrochozoa</taxon>
        <taxon>Mollusca</taxon>
        <taxon>Bivalvia</taxon>
        <taxon>Autobranchia</taxon>
        <taxon>Heteroconchia</taxon>
        <taxon>Palaeoheterodonta</taxon>
        <taxon>Unionida</taxon>
        <taxon>Unionoidea</taxon>
        <taxon>Unionidae</taxon>
        <taxon>Unioninae</taxon>
        <taxon>Sinanodonta</taxon>
    </lineage>
</organism>
<dbReference type="Proteomes" id="UP001634394">
    <property type="component" value="Unassembled WGS sequence"/>
</dbReference>
<feature type="region of interest" description="Disordered" evidence="2">
    <location>
        <begin position="1070"/>
        <end position="1095"/>
    </location>
</feature>
<feature type="region of interest" description="Disordered" evidence="2">
    <location>
        <begin position="348"/>
        <end position="396"/>
    </location>
</feature>
<gene>
    <name evidence="4" type="ORF">ACJMK2_035411</name>
</gene>
<feature type="compositionally biased region" description="Low complexity" evidence="2">
    <location>
        <begin position="1172"/>
        <end position="1189"/>
    </location>
</feature>
<feature type="region of interest" description="Disordered" evidence="2">
    <location>
        <begin position="495"/>
        <end position="522"/>
    </location>
</feature>
<dbReference type="PROSITE" id="PS51064">
    <property type="entry name" value="IRS_PTB"/>
    <property type="match status" value="1"/>
</dbReference>
<feature type="compositionally biased region" description="Polar residues" evidence="2">
    <location>
        <begin position="370"/>
        <end position="379"/>
    </location>
</feature>
<feature type="compositionally biased region" description="Basic and acidic residues" evidence="2">
    <location>
        <begin position="1661"/>
        <end position="1671"/>
    </location>
</feature>
<dbReference type="SUPFAM" id="SSF50729">
    <property type="entry name" value="PH domain-like"/>
    <property type="match status" value="2"/>
</dbReference>
<evidence type="ECO:0000259" key="3">
    <source>
        <dbReference type="PROSITE" id="PS51064"/>
    </source>
</evidence>
<feature type="coiled-coil region" evidence="1">
    <location>
        <begin position="425"/>
        <end position="462"/>
    </location>
</feature>
<evidence type="ECO:0000313" key="4">
    <source>
        <dbReference type="EMBL" id="KAL3877749.1"/>
    </source>
</evidence>
<dbReference type="PANTHER" id="PTHR21636:SF2">
    <property type="entry name" value="PROTEIN DOK-7"/>
    <property type="match status" value="1"/>
</dbReference>
<evidence type="ECO:0000256" key="2">
    <source>
        <dbReference type="SAM" id="MobiDB-lite"/>
    </source>
</evidence>
<feature type="compositionally biased region" description="Low complexity" evidence="2">
    <location>
        <begin position="1075"/>
        <end position="1088"/>
    </location>
</feature>
<dbReference type="InterPro" id="IPR001849">
    <property type="entry name" value="PH_domain"/>
</dbReference>
<feature type="compositionally biased region" description="Polar residues" evidence="2">
    <location>
        <begin position="1160"/>
        <end position="1171"/>
    </location>
</feature>
<dbReference type="PANTHER" id="PTHR21636">
    <property type="entry name" value="PROTEIN DOK-7"/>
    <property type="match status" value="1"/>
</dbReference>
<keyword evidence="5" id="KW-1185">Reference proteome</keyword>
<feature type="region of interest" description="Disordered" evidence="2">
    <location>
        <begin position="1657"/>
        <end position="1713"/>
    </location>
</feature>
<dbReference type="InterPro" id="IPR037746">
    <property type="entry name" value="Dok-7"/>
</dbReference>
<dbReference type="EMBL" id="JBJQND010000005">
    <property type="protein sequence ID" value="KAL3877749.1"/>
    <property type="molecule type" value="Genomic_DNA"/>
</dbReference>
<feature type="compositionally biased region" description="Polar residues" evidence="2">
    <location>
        <begin position="1701"/>
        <end position="1713"/>
    </location>
</feature>
<feature type="compositionally biased region" description="Polar residues" evidence="2">
    <location>
        <begin position="1135"/>
        <end position="1146"/>
    </location>
</feature>
<dbReference type="Pfam" id="PF02174">
    <property type="entry name" value="IRS"/>
    <property type="match status" value="1"/>
</dbReference>
<feature type="compositionally biased region" description="Polar residues" evidence="2">
    <location>
        <begin position="851"/>
        <end position="861"/>
    </location>
</feature>
<feature type="region of interest" description="Disordered" evidence="2">
    <location>
        <begin position="850"/>
        <end position="886"/>
    </location>
</feature>
<reference evidence="4 5" key="1">
    <citation type="submission" date="2024-11" db="EMBL/GenBank/DDBJ databases">
        <title>Chromosome-level genome assembly of the freshwater bivalve Anodonta woodiana.</title>
        <authorList>
            <person name="Chen X."/>
        </authorList>
    </citation>
    <scope>NUCLEOTIDE SEQUENCE [LARGE SCALE GENOMIC DNA]</scope>
    <source>
        <strain evidence="4">MN2024</strain>
        <tissue evidence="4">Gills</tissue>
    </source>
</reference>
<evidence type="ECO:0000313" key="5">
    <source>
        <dbReference type="Proteomes" id="UP001634394"/>
    </source>
</evidence>